<evidence type="ECO:0000313" key="2">
    <source>
        <dbReference type="EMBL" id="OMO83115.1"/>
    </source>
</evidence>
<proteinExistence type="predicted"/>
<gene>
    <name evidence="2" type="ORF">CCACVL1_11551</name>
</gene>
<dbReference type="Proteomes" id="UP000188268">
    <property type="component" value="Unassembled WGS sequence"/>
</dbReference>
<reference evidence="2 3" key="1">
    <citation type="submission" date="2013-09" db="EMBL/GenBank/DDBJ databases">
        <title>Corchorus capsularis genome sequencing.</title>
        <authorList>
            <person name="Alam M."/>
            <person name="Haque M.S."/>
            <person name="Islam M.S."/>
            <person name="Emdad E.M."/>
            <person name="Islam M.M."/>
            <person name="Ahmed B."/>
            <person name="Halim A."/>
            <person name="Hossen Q.M.M."/>
            <person name="Hossain M.Z."/>
            <person name="Ahmed R."/>
            <person name="Khan M.M."/>
            <person name="Islam R."/>
            <person name="Rashid M.M."/>
            <person name="Khan S.A."/>
            <person name="Rahman M.S."/>
            <person name="Alam M."/>
        </authorList>
    </citation>
    <scope>NUCLEOTIDE SEQUENCE [LARGE SCALE GENOMIC DNA]</scope>
    <source>
        <strain evidence="3">cv. CVL-1</strain>
        <tissue evidence="2">Whole seedling</tissue>
    </source>
</reference>
<dbReference type="AlphaFoldDB" id="A0A1R3IKM0"/>
<comment type="caution">
    <text evidence="2">The sequence shown here is derived from an EMBL/GenBank/DDBJ whole genome shotgun (WGS) entry which is preliminary data.</text>
</comment>
<dbReference type="EMBL" id="AWWV01009918">
    <property type="protein sequence ID" value="OMO83115.1"/>
    <property type="molecule type" value="Genomic_DNA"/>
</dbReference>
<name>A0A1R3IKM0_COCAP</name>
<evidence type="ECO:0000313" key="3">
    <source>
        <dbReference type="Proteomes" id="UP000188268"/>
    </source>
</evidence>
<dbReference type="Gramene" id="OMO83115">
    <property type="protein sequence ID" value="OMO83115"/>
    <property type="gene ID" value="CCACVL1_11551"/>
</dbReference>
<protein>
    <submittedName>
        <fullName evidence="2">Uncharacterized protein</fullName>
    </submittedName>
</protein>
<sequence length="53" mass="6152">MSQTPPKSLQTNLAESDIQTCRYKKIQPTDEANPKDPTQLSMSLRMRKMREDL</sequence>
<feature type="region of interest" description="Disordered" evidence="1">
    <location>
        <begin position="25"/>
        <end position="53"/>
    </location>
</feature>
<accession>A0A1R3IKM0</accession>
<keyword evidence="3" id="KW-1185">Reference proteome</keyword>
<organism evidence="2 3">
    <name type="scientific">Corchorus capsularis</name>
    <name type="common">Jute</name>
    <dbReference type="NCBI Taxonomy" id="210143"/>
    <lineage>
        <taxon>Eukaryota</taxon>
        <taxon>Viridiplantae</taxon>
        <taxon>Streptophyta</taxon>
        <taxon>Embryophyta</taxon>
        <taxon>Tracheophyta</taxon>
        <taxon>Spermatophyta</taxon>
        <taxon>Magnoliopsida</taxon>
        <taxon>eudicotyledons</taxon>
        <taxon>Gunneridae</taxon>
        <taxon>Pentapetalae</taxon>
        <taxon>rosids</taxon>
        <taxon>malvids</taxon>
        <taxon>Malvales</taxon>
        <taxon>Malvaceae</taxon>
        <taxon>Grewioideae</taxon>
        <taxon>Apeibeae</taxon>
        <taxon>Corchorus</taxon>
    </lineage>
</organism>
<evidence type="ECO:0000256" key="1">
    <source>
        <dbReference type="SAM" id="MobiDB-lite"/>
    </source>
</evidence>